<comment type="caution">
    <text evidence="1">The sequence shown here is derived from an EMBL/GenBank/DDBJ whole genome shotgun (WGS) entry which is preliminary data.</text>
</comment>
<dbReference type="Proteomes" id="UP000295499">
    <property type="component" value="Unassembled WGS sequence"/>
</dbReference>
<evidence type="ECO:0000313" key="2">
    <source>
        <dbReference type="Proteomes" id="UP000295499"/>
    </source>
</evidence>
<reference evidence="1 2" key="1">
    <citation type="submission" date="2019-03" db="EMBL/GenBank/DDBJ databases">
        <title>Genomic Encyclopedia of Archaeal and Bacterial Type Strains, Phase II (KMG-II): from individual species to whole genera.</title>
        <authorList>
            <person name="Goeker M."/>
        </authorList>
    </citation>
    <scope>NUCLEOTIDE SEQUENCE [LARGE SCALE GENOMIC DNA]</scope>
    <source>
        <strain evidence="1 2">DSM 19034</strain>
    </source>
</reference>
<gene>
    <name evidence="1" type="ORF">CLV32_3572</name>
</gene>
<protein>
    <submittedName>
        <fullName evidence="1">Uncharacterized protein</fullName>
    </submittedName>
</protein>
<proteinExistence type="predicted"/>
<evidence type="ECO:0000313" key="1">
    <source>
        <dbReference type="EMBL" id="TDO20935.1"/>
    </source>
</evidence>
<keyword evidence="2" id="KW-1185">Reference proteome</keyword>
<dbReference type="AlphaFoldDB" id="A0A4R6IHR0"/>
<dbReference type="EMBL" id="SNWM01000004">
    <property type="protein sequence ID" value="TDO20935.1"/>
    <property type="molecule type" value="Genomic_DNA"/>
</dbReference>
<sequence length="107" mass="12663">MNDMKALKNIESIKQELGRYYEMSFDNETGDYLDNKVIKQKLQQLIINQYTDKEVVRQVLLLLAENTGCAEDHEIAEEILNLLHDKKYIDQKDLDFFYQNVATGRWC</sequence>
<accession>A0A4R6IHR0</accession>
<name>A0A4R6IHR0_9SPHI</name>
<organism evidence="1 2">
    <name type="scientific">Pedobacter duraquae</name>
    <dbReference type="NCBI Taxonomy" id="425511"/>
    <lineage>
        <taxon>Bacteria</taxon>
        <taxon>Pseudomonadati</taxon>
        <taxon>Bacteroidota</taxon>
        <taxon>Sphingobacteriia</taxon>
        <taxon>Sphingobacteriales</taxon>
        <taxon>Sphingobacteriaceae</taxon>
        <taxon>Pedobacter</taxon>
    </lineage>
</organism>